<evidence type="ECO:0000256" key="1">
    <source>
        <dbReference type="PROSITE-ProRule" id="PRU00169"/>
    </source>
</evidence>
<feature type="domain" description="HTH LytTR-type" evidence="3">
    <location>
        <begin position="146"/>
        <end position="255"/>
    </location>
</feature>
<dbReference type="SMART" id="SM00850">
    <property type="entry name" value="LytTR"/>
    <property type="match status" value="1"/>
</dbReference>
<proteinExistence type="predicted"/>
<evidence type="ECO:0000259" key="2">
    <source>
        <dbReference type="PROSITE" id="PS50110"/>
    </source>
</evidence>
<keyword evidence="1" id="KW-0597">Phosphoprotein</keyword>
<reference evidence="4" key="1">
    <citation type="submission" date="2024-05" db="EMBL/GenBank/DDBJ databases">
        <title>Isolation and characterization of Sporomusa carbonis sp. nov., a carboxydotrophic hydrogenogen in the genus of Sporomusa isolated from a charcoal burning pile.</title>
        <authorList>
            <person name="Boeer T."/>
            <person name="Rosenbaum F."/>
            <person name="Eysell L."/>
            <person name="Mueller V."/>
            <person name="Daniel R."/>
            <person name="Poehlein A."/>
        </authorList>
    </citation>
    <scope>NUCLEOTIDE SEQUENCE [LARGE SCALE GENOMIC DNA]</scope>
    <source>
        <strain evidence="4">DSM 10669</strain>
    </source>
</reference>
<dbReference type="Gene3D" id="3.40.50.2300">
    <property type="match status" value="1"/>
</dbReference>
<keyword evidence="5" id="KW-1185">Reference proteome</keyword>
<evidence type="ECO:0000259" key="3">
    <source>
        <dbReference type="PROSITE" id="PS50930"/>
    </source>
</evidence>
<sequence length="256" mass="28552">MLKAIIVDDELPARDELKFLLSQLPAITVIGEADNGPAAVGLAAQCDPDVVFLDIQMRGMSGLDTALALRTAAPQALIVFATAYDEYALKAFEIGAVDYLLKPFESQRVTATVLRLEKYHPEEWQVATTRLDQTLASAVQQPVHKLAVEKNGKIMLIDYDDIIYIHTLTGLVRIITVAGEYSYSGTLTELQERLRDTPILRVHRSYLVHMEKVKEVIPWFKGTYWLKLSTPGNSSYIEVPVGKGQIKKLKEILGLK</sequence>
<dbReference type="PANTHER" id="PTHR37299">
    <property type="entry name" value="TRANSCRIPTIONAL REGULATOR-RELATED"/>
    <property type="match status" value="1"/>
</dbReference>
<dbReference type="Gene3D" id="2.40.50.1020">
    <property type="entry name" value="LytTr DNA-binding domain"/>
    <property type="match status" value="1"/>
</dbReference>
<feature type="modified residue" description="4-aspartylphosphate" evidence="1">
    <location>
        <position position="54"/>
    </location>
</feature>
<dbReference type="EMBL" id="CP155573">
    <property type="protein sequence ID" value="XFO67080.1"/>
    <property type="molecule type" value="Genomic_DNA"/>
</dbReference>
<dbReference type="SMART" id="SM00448">
    <property type="entry name" value="REC"/>
    <property type="match status" value="1"/>
</dbReference>
<dbReference type="PROSITE" id="PS50110">
    <property type="entry name" value="RESPONSE_REGULATORY"/>
    <property type="match status" value="1"/>
</dbReference>
<protein>
    <submittedName>
        <fullName evidence="4">Sensory transduction protein LytR</fullName>
    </submittedName>
</protein>
<dbReference type="PANTHER" id="PTHR37299:SF1">
    <property type="entry name" value="STAGE 0 SPORULATION PROTEIN A HOMOLOG"/>
    <property type="match status" value="1"/>
</dbReference>
<dbReference type="PROSITE" id="PS50930">
    <property type="entry name" value="HTH_LYTTR"/>
    <property type="match status" value="1"/>
</dbReference>
<feature type="domain" description="Response regulatory" evidence="2">
    <location>
        <begin position="3"/>
        <end position="117"/>
    </location>
</feature>
<dbReference type="InterPro" id="IPR007492">
    <property type="entry name" value="LytTR_DNA-bd_dom"/>
</dbReference>
<dbReference type="InterPro" id="IPR046947">
    <property type="entry name" value="LytR-like"/>
</dbReference>
<accession>A0ABZ3INC8</accession>
<name>A0ABZ3INC8_9FIRM</name>
<dbReference type="SUPFAM" id="SSF52172">
    <property type="entry name" value="CheY-like"/>
    <property type="match status" value="1"/>
</dbReference>
<organism evidence="4 5">
    <name type="scientific">Sporomusa silvacetica DSM 10669</name>
    <dbReference type="NCBI Taxonomy" id="1123289"/>
    <lineage>
        <taxon>Bacteria</taxon>
        <taxon>Bacillati</taxon>
        <taxon>Bacillota</taxon>
        <taxon>Negativicutes</taxon>
        <taxon>Selenomonadales</taxon>
        <taxon>Sporomusaceae</taxon>
        <taxon>Sporomusa</taxon>
    </lineage>
</organism>
<dbReference type="InterPro" id="IPR001789">
    <property type="entry name" value="Sig_transdc_resp-reg_receiver"/>
</dbReference>
<dbReference type="Proteomes" id="UP000216752">
    <property type="component" value="Chromosome"/>
</dbReference>
<dbReference type="Pfam" id="PF04397">
    <property type="entry name" value="LytTR"/>
    <property type="match status" value="1"/>
</dbReference>
<dbReference type="InterPro" id="IPR011006">
    <property type="entry name" value="CheY-like_superfamily"/>
</dbReference>
<evidence type="ECO:0000313" key="4">
    <source>
        <dbReference type="EMBL" id="XFO67080.1"/>
    </source>
</evidence>
<gene>
    <name evidence="4" type="primary">lytR_2</name>
    <name evidence="4" type="ORF">SPSIL_032590</name>
</gene>
<dbReference type="Pfam" id="PF00072">
    <property type="entry name" value="Response_reg"/>
    <property type="match status" value="1"/>
</dbReference>
<evidence type="ECO:0000313" key="5">
    <source>
        <dbReference type="Proteomes" id="UP000216752"/>
    </source>
</evidence>